<keyword evidence="3 5" id="KW-0732">Signal</keyword>
<dbReference type="InterPro" id="IPR033900">
    <property type="entry name" value="Gram_neg_porin_domain"/>
</dbReference>
<reference evidence="6" key="1">
    <citation type="submission" date="2023-07" db="EMBL/GenBank/DDBJ databases">
        <title>The extreme plant-growth-promoting properties of Pantoea phytobeneficialis PF55 revealed by functional and genomic analysis.</title>
        <authorList>
            <person name="Nascimento F.X."/>
            <person name="Marcio R.J."/>
        </authorList>
    </citation>
    <scope>NUCLEOTIDE SEQUENCE</scope>
    <source>
        <strain evidence="6">PF55</strain>
    </source>
</reference>
<accession>A0ABT8XVR2</accession>
<dbReference type="PANTHER" id="PTHR34501:SF2">
    <property type="entry name" value="OUTER MEMBRANE PORIN F-RELATED"/>
    <property type="match status" value="1"/>
</dbReference>
<feature type="signal peptide" evidence="5">
    <location>
        <begin position="1"/>
        <end position="22"/>
    </location>
</feature>
<sequence length="360" mass="39365">MMKLSIKSCIASALLISGVGHAAEIYNKDGNKLDLYGKVQAENYISNNDSLDGDQSYMRFGFKGQTQVNDLITGYGQWEQQIQLNNSEGGSDAQKGNKSRLGFAGLKVGQYGSFDYGRNYGLVYDAIAYTDVLPEFGGATGSADGFLRGRSTGVATYRNRDFFGLVDGLSFGLQYQGKNERDAISTSNGDGWATSLGYALDSGISVVGGYANLDRTNAQNADGVYGHGAHGESWAVGAKYDNNQWYFGTFYGQTRNAYAISNSLTGESGFANKTESFEATLQYQFINGIRPSIAWVQTKAKDIEGVGDEYLLKFLEPGLTYYFNKNMKTFVAWKINLLDDNNKLGLPNDDQLALGLVYQF</sequence>
<dbReference type="EMBL" id="JAUOOM010000009">
    <property type="protein sequence ID" value="MDO6407222.1"/>
    <property type="molecule type" value="Genomic_DNA"/>
</dbReference>
<evidence type="ECO:0000256" key="3">
    <source>
        <dbReference type="ARBA" id="ARBA00022729"/>
    </source>
</evidence>
<gene>
    <name evidence="6" type="ORF">Q3404_11595</name>
</gene>
<dbReference type="PANTHER" id="PTHR34501">
    <property type="entry name" value="PROTEIN YDDL-RELATED"/>
    <property type="match status" value="1"/>
</dbReference>
<dbReference type="RefSeq" id="WP_302474918.1">
    <property type="nucleotide sequence ID" value="NZ_CP024637.1"/>
</dbReference>
<dbReference type="InterPro" id="IPR023614">
    <property type="entry name" value="Porin_dom_sf"/>
</dbReference>
<dbReference type="SUPFAM" id="SSF56935">
    <property type="entry name" value="Porins"/>
    <property type="match status" value="1"/>
</dbReference>
<evidence type="ECO:0000256" key="5">
    <source>
        <dbReference type="SAM" id="SignalP"/>
    </source>
</evidence>
<comment type="similarity">
    <text evidence="2">Belongs to the Gram-negative porin family.</text>
</comment>
<proteinExistence type="inferred from homology"/>
<evidence type="ECO:0000256" key="2">
    <source>
        <dbReference type="ARBA" id="ARBA00007539"/>
    </source>
</evidence>
<name>A0ABT8XVR2_9GAMM</name>
<organism evidence="6 7">
    <name type="scientific">Pantoea phytobeneficialis</name>
    <dbReference type="NCBI Taxonomy" id="2052056"/>
    <lineage>
        <taxon>Bacteria</taxon>
        <taxon>Pseudomonadati</taxon>
        <taxon>Pseudomonadota</taxon>
        <taxon>Gammaproteobacteria</taxon>
        <taxon>Enterobacterales</taxon>
        <taxon>Erwiniaceae</taxon>
        <taxon>Pantoea</taxon>
    </lineage>
</organism>
<comment type="caution">
    <text evidence="6">The sequence shown here is derived from an EMBL/GenBank/DDBJ whole genome shotgun (WGS) entry which is preliminary data.</text>
</comment>
<protein>
    <submittedName>
        <fullName evidence="6">Porin</fullName>
    </submittedName>
</protein>
<dbReference type="InterPro" id="IPR001702">
    <property type="entry name" value="Porin_Gram-ve"/>
</dbReference>
<dbReference type="Gene3D" id="2.40.160.10">
    <property type="entry name" value="Porin"/>
    <property type="match status" value="1"/>
</dbReference>
<dbReference type="CDD" id="cd00342">
    <property type="entry name" value="gram_neg_porins"/>
    <property type="match status" value="1"/>
</dbReference>
<dbReference type="InterPro" id="IPR001897">
    <property type="entry name" value="Porin_gammaproteobac"/>
</dbReference>
<evidence type="ECO:0000313" key="6">
    <source>
        <dbReference type="EMBL" id="MDO6407222.1"/>
    </source>
</evidence>
<evidence type="ECO:0000313" key="7">
    <source>
        <dbReference type="Proteomes" id="UP001171299"/>
    </source>
</evidence>
<dbReference type="PRINTS" id="PR00183">
    <property type="entry name" value="ECOLIPORIN"/>
</dbReference>
<dbReference type="Proteomes" id="UP001171299">
    <property type="component" value="Unassembled WGS sequence"/>
</dbReference>
<dbReference type="Pfam" id="PF00267">
    <property type="entry name" value="Porin_1"/>
    <property type="match status" value="1"/>
</dbReference>
<evidence type="ECO:0000256" key="1">
    <source>
        <dbReference type="ARBA" id="ARBA00004571"/>
    </source>
</evidence>
<keyword evidence="7" id="KW-1185">Reference proteome</keyword>
<dbReference type="InterPro" id="IPR050298">
    <property type="entry name" value="Gram-neg_bact_OMP"/>
</dbReference>
<evidence type="ECO:0000256" key="4">
    <source>
        <dbReference type="ARBA" id="ARBA00023136"/>
    </source>
</evidence>
<feature type="chain" id="PRO_5045449001" evidence="5">
    <location>
        <begin position="23"/>
        <end position="360"/>
    </location>
</feature>
<dbReference type="PRINTS" id="PR00182">
    <property type="entry name" value="ECOLNEIPORIN"/>
</dbReference>
<keyword evidence="4" id="KW-0472">Membrane</keyword>
<comment type="subcellular location">
    <subcellularLocation>
        <location evidence="1">Cell outer membrane</location>
        <topology evidence="1">Multi-pass membrane protein</topology>
    </subcellularLocation>
</comment>